<evidence type="ECO:0000259" key="5">
    <source>
        <dbReference type="Pfam" id="PF13193"/>
    </source>
</evidence>
<evidence type="ECO:0000256" key="2">
    <source>
        <dbReference type="ARBA" id="ARBA00022598"/>
    </source>
</evidence>
<dbReference type="GO" id="GO:0016874">
    <property type="term" value="F:ligase activity"/>
    <property type="evidence" value="ECO:0007669"/>
    <property type="project" value="UniProtKB-KW"/>
</dbReference>
<dbReference type="InterPro" id="IPR045851">
    <property type="entry name" value="AMP-bd_C_sf"/>
</dbReference>
<feature type="domain" description="AMP-binding enzyme C-terminal" evidence="5">
    <location>
        <begin position="148"/>
        <end position="229"/>
    </location>
</feature>
<name>A0A6V7NRN3_ANACO</name>
<dbReference type="FunFam" id="3.30.300.30:FF:000008">
    <property type="entry name" value="2,3-dihydroxybenzoate-AMP ligase"/>
    <property type="match status" value="1"/>
</dbReference>
<dbReference type="Gene3D" id="3.40.50.12780">
    <property type="entry name" value="N-terminal domain of ligase-like"/>
    <property type="match status" value="1"/>
</dbReference>
<dbReference type="Gene3D" id="3.30.300.30">
    <property type="match status" value="1"/>
</dbReference>
<reference evidence="6" key="1">
    <citation type="submission" date="2020-07" db="EMBL/GenBank/DDBJ databases">
        <authorList>
            <person name="Lin J."/>
        </authorList>
    </citation>
    <scope>NUCLEOTIDE SEQUENCE</scope>
</reference>
<keyword evidence="2" id="KW-0436">Ligase</keyword>
<accession>A0A6V7NRN3</accession>
<organism evidence="6">
    <name type="scientific">Ananas comosus var. bracteatus</name>
    <name type="common">red pineapple</name>
    <dbReference type="NCBI Taxonomy" id="296719"/>
    <lineage>
        <taxon>Eukaryota</taxon>
        <taxon>Viridiplantae</taxon>
        <taxon>Streptophyta</taxon>
        <taxon>Embryophyta</taxon>
        <taxon>Tracheophyta</taxon>
        <taxon>Spermatophyta</taxon>
        <taxon>Magnoliopsida</taxon>
        <taxon>Liliopsida</taxon>
        <taxon>Poales</taxon>
        <taxon>Bromeliaceae</taxon>
        <taxon>Bromelioideae</taxon>
        <taxon>Ananas</taxon>
    </lineage>
</organism>
<evidence type="ECO:0000313" key="6">
    <source>
        <dbReference type="EMBL" id="CAD1821177.1"/>
    </source>
</evidence>
<comment type="similarity">
    <text evidence="1">Belongs to the ATP-dependent AMP-binding enzyme family.</text>
</comment>
<feature type="region of interest" description="Disordered" evidence="3">
    <location>
        <begin position="244"/>
        <end position="278"/>
    </location>
</feature>
<proteinExistence type="inferred from homology"/>
<dbReference type="AlphaFoldDB" id="A0A6V7NRN3"/>
<evidence type="ECO:0000256" key="1">
    <source>
        <dbReference type="ARBA" id="ARBA00006432"/>
    </source>
</evidence>
<dbReference type="Pfam" id="PF13193">
    <property type="entry name" value="AMP-binding_C"/>
    <property type="match status" value="1"/>
</dbReference>
<dbReference type="PANTHER" id="PTHR43859:SF2">
    <property type="entry name" value="BUTYRATE--COA LIGASE AAE11, PEROXISOMAL"/>
    <property type="match status" value="1"/>
</dbReference>
<evidence type="ECO:0000256" key="3">
    <source>
        <dbReference type="SAM" id="MobiDB-lite"/>
    </source>
</evidence>
<dbReference type="SUPFAM" id="SSF56801">
    <property type="entry name" value="Acetyl-CoA synthetase-like"/>
    <property type="match status" value="1"/>
</dbReference>
<dbReference type="Pfam" id="PF00501">
    <property type="entry name" value="AMP-binding"/>
    <property type="match status" value="1"/>
</dbReference>
<dbReference type="InterPro" id="IPR025110">
    <property type="entry name" value="AMP-bd_C"/>
</dbReference>
<dbReference type="EMBL" id="LR862141">
    <property type="protein sequence ID" value="CAD1821177.1"/>
    <property type="molecule type" value="Genomic_DNA"/>
</dbReference>
<dbReference type="PANTHER" id="PTHR43859">
    <property type="entry name" value="ACYL-ACTIVATING ENZYME"/>
    <property type="match status" value="1"/>
</dbReference>
<dbReference type="InterPro" id="IPR000873">
    <property type="entry name" value="AMP-dep_synth/lig_dom"/>
</dbReference>
<evidence type="ECO:0000259" key="4">
    <source>
        <dbReference type="Pfam" id="PF00501"/>
    </source>
</evidence>
<dbReference type="InterPro" id="IPR042099">
    <property type="entry name" value="ANL_N_sf"/>
</dbReference>
<protein>
    <submittedName>
        <fullName evidence="6">Uncharacterized protein</fullName>
    </submittedName>
</protein>
<sequence>MLLDAAESDRRPLANVVEVLTGGAPPPAALLESIERLGFRVTHAYGLTEATGPALGISALCLGDVDVKHADTMRSVPRDGATLGEIVLRGSSIMKGYYKNEADTAAAFRDGWFLTGDVGVIHPDGYVEIKDRSKDVIISGGENISSVEVEAVLYRHPMVREAAVVAMPHPRWGETPCAFLALKKEYANGGGGVVEEDDIISYCRDNMPKFMAPRKLVFLEELPKTSTGKIQKFVLREEARTLQSIDERMRTPPQARPWRRQRRKGGQGGWRQQLRWKQ</sequence>
<gene>
    <name evidence="6" type="ORF">CB5_LOCUS4388</name>
</gene>
<feature type="domain" description="AMP-dependent synthetase/ligase" evidence="4">
    <location>
        <begin position="9"/>
        <end position="98"/>
    </location>
</feature>